<dbReference type="RefSeq" id="WP_204038627.1">
    <property type="nucleotide sequence ID" value="NZ_BOOA01000001.1"/>
</dbReference>
<protein>
    <recommendedName>
        <fullName evidence="7">Putative 4-hydroxy-4-methyl-2-oxoglutarate aldolase</fullName>
        <ecNumber evidence="6">4.1.1.112</ecNumber>
        <ecNumber evidence="5">4.1.3.17</ecNumber>
    </recommendedName>
    <alternativeName>
        <fullName evidence="11">Oxaloacetate decarboxylase</fullName>
    </alternativeName>
    <alternativeName>
        <fullName evidence="9">Regulator of ribonuclease activity homolog</fullName>
    </alternativeName>
    <alternativeName>
        <fullName evidence="10">RraA-like protein</fullName>
    </alternativeName>
</protein>
<dbReference type="NCBIfam" id="NF006093">
    <property type="entry name" value="PRK08245.1"/>
    <property type="match status" value="1"/>
</dbReference>
<sequence length="248" mass="26763">MIETHDIVRPPGELVAGLRAIGSATASSELNRLGVRSAHIRGPVSHTPGVCVAGPALTLQFMPKREDLYPVDEYAEPEKQLHRHVLYHTQPGDIVVVDARGDMSSGVFGEMMMLYFKSRGGLGVVVDGCVRDLGKVRELGLGVWVRGATPNFHSQTGIFPTAVNVPVACGDTVVMPGDIIVADDDGAVVVPIKLAPALLAEASLHAEWEEFSRLRLSQGGDLRAYYPLSKEATPEYERWRDARRGAGA</sequence>
<evidence type="ECO:0000256" key="4">
    <source>
        <dbReference type="ARBA" id="ARBA00011233"/>
    </source>
</evidence>
<keyword evidence="15" id="KW-1185">Reference proteome</keyword>
<dbReference type="EMBL" id="BOOA01000001">
    <property type="protein sequence ID" value="GIH21748.1"/>
    <property type="molecule type" value="Genomic_DNA"/>
</dbReference>
<dbReference type="Gene3D" id="3.50.30.40">
    <property type="entry name" value="Ribonuclease E inhibitor RraA/RraA-like"/>
    <property type="match status" value="1"/>
</dbReference>
<comment type="caution">
    <text evidence="14">The sequence shown here is derived from an EMBL/GenBank/DDBJ whole genome shotgun (WGS) entry which is preliminary data.</text>
</comment>
<proteinExistence type="inferred from homology"/>
<accession>A0A919Q6B2</accession>
<organism evidence="14 15">
    <name type="scientific">Acrocarpospora phusangensis</name>
    <dbReference type="NCBI Taxonomy" id="1070424"/>
    <lineage>
        <taxon>Bacteria</taxon>
        <taxon>Bacillati</taxon>
        <taxon>Actinomycetota</taxon>
        <taxon>Actinomycetes</taxon>
        <taxon>Streptosporangiales</taxon>
        <taxon>Streptosporangiaceae</taxon>
        <taxon>Acrocarpospora</taxon>
    </lineage>
</organism>
<dbReference type="PANTHER" id="PTHR33254">
    <property type="entry name" value="4-HYDROXY-4-METHYL-2-OXOGLUTARATE ALDOLASE 3-RELATED"/>
    <property type="match status" value="1"/>
</dbReference>
<comment type="cofactor">
    <cofactor evidence="2">
        <name>a divalent metal cation</name>
        <dbReference type="ChEBI" id="CHEBI:60240"/>
    </cofactor>
</comment>
<dbReference type="Pfam" id="PF03737">
    <property type="entry name" value="RraA-like"/>
    <property type="match status" value="1"/>
</dbReference>
<keyword evidence="13" id="KW-0479">Metal-binding</keyword>
<evidence type="ECO:0000256" key="3">
    <source>
        <dbReference type="ARBA" id="ARBA00008621"/>
    </source>
</evidence>
<evidence type="ECO:0000256" key="7">
    <source>
        <dbReference type="ARBA" id="ARBA00016549"/>
    </source>
</evidence>
<evidence type="ECO:0000313" key="14">
    <source>
        <dbReference type="EMBL" id="GIH21748.1"/>
    </source>
</evidence>
<dbReference type="PANTHER" id="PTHR33254:SF4">
    <property type="entry name" value="4-HYDROXY-4-METHYL-2-OXOGLUTARATE ALDOLASE 3-RELATED"/>
    <property type="match status" value="1"/>
</dbReference>
<dbReference type="EC" id="4.1.1.112" evidence="6"/>
<reference evidence="14" key="1">
    <citation type="submission" date="2021-01" db="EMBL/GenBank/DDBJ databases">
        <title>Whole genome shotgun sequence of Acrocarpospora phusangensis NBRC 108782.</title>
        <authorList>
            <person name="Komaki H."/>
            <person name="Tamura T."/>
        </authorList>
    </citation>
    <scope>NUCLEOTIDE SEQUENCE</scope>
    <source>
        <strain evidence="14">NBRC 108782</strain>
    </source>
</reference>
<feature type="binding site" evidence="13">
    <location>
        <begin position="109"/>
        <end position="112"/>
    </location>
    <ligand>
        <name>substrate</name>
    </ligand>
</feature>
<dbReference type="EC" id="4.1.3.17" evidence="5"/>
<evidence type="ECO:0000256" key="12">
    <source>
        <dbReference type="ARBA" id="ARBA00047973"/>
    </source>
</evidence>
<feature type="binding site" evidence="13">
    <location>
        <position position="131"/>
    </location>
    <ligand>
        <name>substrate</name>
    </ligand>
</feature>
<evidence type="ECO:0000256" key="1">
    <source>
        <dbReference type="ARBA" id="ARBA00001342"/>
    </source>
</evidence>
<dbReference type="Proteomes" id="UP000640052">
    <property type="component" value="Unassembled WGS sequence"/>
</dbReference>
<comment type="similarity">
    <text evidence="3">Belongs to the class II aldolase/RraA-like family.</text>
</comment>
<comment type="function">
    <text evidence="8">Catalyzes the aldol cleavage of 4-hydroxy-4-methyl-2-oxoglutarate (HMG) into 2 molecules of pyruvate. Also contains a secondary oxaloacetate (OAA) decarboxylase activity due to the common pyruvate enolate transition state formed following C-C bond cleavage in the retro-aldol and decarboxylation reactions.</text>
</comment>
<dbReference type="InterPro" id="IPR005493">
    <property type="entry name" value="RraA/RraA-like"/>
</dbReference>
<dbReference type="SUPFAM" id="SSF89562">
    <property type="entry name" value="RraA-like"/>
    <property type="match status" value="1"/>
</dbReference>
<evidence type="ECO:0000256" key="5">
    <source>
        <dbReference type="ARBA" id="ARBA00012213"/>
    </source>
</evidence>
<dbReference type="GO" id="GO:0008948">
    <property type="term" value="F:oxaloacetate decarboxylase activity"/>
    <property type="evidence" value="ECO:0007669"/>
    <property type="project" value="UniProtKB-EC"/>
</dbReference>
<evidence type="ECO:0000313" key="15">
    <source>
        <dbReference type="Proteomes" id="UP000640052"/>
    </source>
</evidence>
<dbReference type="GO" id="GO:0047443">
    <property type="term" value="F:4-hydroxy-4-methyl-2-oxoglutarate aldolase activity"/>
    <property type="evidence" value="ECO:0007669"/>
    <property type="project" value="UniProtKB-EC"/>
</dbReference>
<gene>
    <name evidence="14" type="ORF">Aph01nite_00580</name>
</gene>
<feature type="binding site" evidence="13">
    <location>
        <position position="132"/>
    </location>
    <ligand>
        <name>Mg(2+)</name>
        <dbReference type="ChEBI" id="CHEBI:18420"/>
    </ligand>
</feature>
<evidence type="ECO:0000256" key="8">
    <source>
        <dbReference type="ARBA" id="ARBA00025046"/>
    </source>
</evidence>
<evidence type="ECO:0000256" key="13">
    <source>
        <dbReference type="PIRSR" id="PIRSR605493-1"/>
    </source>
</evidence>
<name>A0A919Q6B2_9ACTN</name>
<dbReference type="InterPro" id="IPR036704">
    <property type="entry name" value="RraA/RraA-like_sf"/>
</dbReference>
<evidence type="ECO:0000256" key="11">
    <source>
        <dbReference type="ARBA" id="ARBA00032305"/>
    </source>
</evidence>
<evidence type="ECO:0000256" key="9">
    <source>
        <dbReference type="ARBA" id="ARBA00029596"/>
    </source>
</evidence>
<comment type="catalytic activity">
    <reaction evidence="1">
        <text>4-hydroxy-4-methyl-2-oxoglutarate = 2 pyruvate</text>
        <dbReference type="Rhea" id="RHEA:22748"/>
        <dbReference type="ChEBI" id="CHEBI:15361"/>
        <dbReference type="ChEBI" id="CHEBI:58276"/>
        <dbReference type="EC" id="4.1.3.17"/>
    </reaction>
</comment>
<comment type="subunit">
    <text evidence="4">Homotrimer.</text>
</comment>
<comment type="cofactor">
    <cofactor evidence="13">
        <name>Mg(2+)</name>
        <dbReference type="ChEBI" id="CHEBI:18420"/>
    </cofactor>
</comment>
<evidence type="ECO:0000256" key="10">
    <source>
        <dbReference type="ARBA" id="ARBA00030169"/>
    </source>
</evidence>
<evidence type="ECO:0000256" key="2">
    <source>
        <dbReference type="ARBA" id="ARBA00001968"/>
    </source>
</evidence>
<dbReference type="CDD" id="cd16841">
    <property type="entry name" value="RraA_family"/>
    <property type="match status" value="1"/>
</dbReference>
<keyword evidence="13" id="KW-0460">Magnesium</keyword>
<dbReference type="AlphaFoldDB" id="A0A919Q6B2"/>
<dbReference type="GO" id="GO:0046872">
    <property type="term" value="F:metal ion binding"/>
    <property type="evidence" value="ECO:0007669"/>
    <property type="project" value="UniProtKB-KW"/>
</dbReference>
<comment type="catalytic activity">
    <reaction evidence="12">
        <text>oxaloacetate + H(+) = pyruvate + CO2</text>
        <dbReference type="Rhea" id="RHEA:15641"/>
        <dbReference type="ChEBI" id="CHEBI:15361"/>
        <dbReference type="ChEBI" id="CHEBI:15378"/>
        <dbReference type="ChEBI" id="CHEBI:16452"/>
        <dbReference type="ChEBI" id="CHEBI:16526"/>
        <dbReference type="EC" id="4.1.1.112"/>
    </reaction>
</comment>
<evidence type="ECO:0000256" key="6">
    <source>
        <dbReference type="ARBA" id="ARBA00012947"/>
    </source>
</evidence>